<dbReference type="GeneID" id="43346024"/>
<reference evidence="2 3" key="1">
    <citation type="submission" date="2013-04" db="EMBL/GenBank/DDBJ databases">
        <title>The Genome Sequence of Paenibacillus barengoltzii G22.</title>
        <authorList>
            <consortium name="The Broad Institute Genomics Platform"/>
            <consortium name="The Broad Institute Genome Sequencing Center for Infectious Disease"/>
            <person name="Earl A."/>
            <person name="Xavier R."/>
            <person name="Elson C."/>
            <person name="Duck W."/>
            <person name="Walker B."/>
            <person name="Young S."/>
            <person name="Zeng Q."/>
            <person name="Gargeya S."/>
            <person name="Fitzgerald M."/>
            <person name="Haas B."/>
            <person name="Abouelleil A."/>
            <person name="Allen A.W."/>
            <person name="Alvarado L."/>
            <person name="Arachchi H.M."/>
            <person name="Berlin A.M."/>
            <person name="Chapman S.B."/>
            <person name="Gainer-Dewar J."/>
            <person name="Goldberg J."/>
            <person name="Griggs A."/>
            <person name="Gujja S."/>
            <person name="Hansen M."/>
            <person name="Howarth C."/>
            <person name="Imamovic A."/>
            <person name="Ireland A."/>
            <person name="Larimer J."/>
            <person name="McCowan C."/>
            <person name="Murphy C."/>
            <person name="Pearson M."/>
            <person name="Poon T.W."/>
            <person name="Priest M."/>
            <person name="Roberts A."/>
            <person name="Saif S."/>
            <person name="Shea T."/>
            <person name="Sisk P."/>
            <person name="Sykes S."/>
            <person name="Wortman J."/>
            <person name="Nusbaum C."/>
            <person name="Birren B."/>
        </authorList>
    </citation>
    <scope>NUCLEOTIDE SEQUENCE [LARGE SCALE GENOMIC DNA]</scope>
    <source>
        <strain evidence="2 3">G22</strain>
    </source>
</reference>
<dbReference type="AlphaFoldDB" id="R9L9M4"/>
<gene>
    <name evidence="2" type="ORF">C812_03058</name>
</gene>
<protein>
    <recommendedName>
        <fullName evidence="1">ABM domain-containing protein</fullName>
    </recommendedName>
</protein>
<dbReference type="Gene3D" id="3.30.70.100">
    <property type="match status" value="1"/>
</dbReference>
<evidence type="ECO:0000313" key="2">
    <source>
        <dbReference type="EMBL" id="EOS55091.1"/>
    </source>
</evidence>
<name>R9L9M4_9BACL</name>
<dbReference type="Proteomes" id="UP000019598">
    <property type="component" value="Unassembled WGS sequence"/>
</dbReference>
<organism evidence="2 3">
    <name type="scientific">Paenibacillus barengoltzii G22</name>
    <dbReference type="NCBI Taxonomy" id="1235795"/>
    <lineage>
        <taxon>Bacteria</taxon>
        <taxon>Bacillati</taxon>
        <taxon>Bacillota</taxon>
        <taxon>Bacilli</taxon>
        <taxon>Bacillales</taxon>
        <taxon>Paenibacillaceae</taxon>
        <taxon>Paenibacillus</taxon>
    </lineage>
</organism>
<dbReference type="PANTHER" id="PTHR34474">
    <property type="entry name" value="SIGNAL TRANSDUCTION PROTEIN TRAP"/>
    <property type="match status" value="1"/>
</dbReference>
<dbReference type="SUPFAM" id="SSF54909">
    <property type="entry name" value="Dimeric alpha+beta barrel"/>
    <property type="match status" value="1"/>
</dbReference>
<dbReference type="STRING" id="1235795.C812_03058"/>
<dbReference type="EMBL" id="ASSZ01000026">
    <property type="protein sequence ID" value="EOS55091.1"/>
    <property type="molecule type" value="Genomic_DNA"/>
</dbReference>
<dbReference type="InterPro" id="IPR050404">
    <property type="entry name" value="Heme-degrading_MO"/>
</dbReference>
<dbReference type="OrthoDB" id="1645001at2"/>
<dbReference type="RefSeq" id="WP_016313486.1">
    <property type="nucleotide sequence ID" value="NZ_KE159653.1"/>
</dbReference>
<comment type="caution">
    <text evidence="2">The sequence shown here is derived from an EMBL/GenBank/DDBJ whole genome shotgun (WGS) entry which is preliminary data.</text>
</comment>
<dbReference type="PANTHER" id="PTHR34474:SF1">
    <property type="entry name" value="HEME-DEGRADING MONOOXYGENASE HMOA"/>
    <property type="match status" value="1"/>
</dbReference>
<accession>R9L9M4</accession>
<dbReference type="PROSITE" id="PS51725">
    <property type="entry name" value="ABM"/>
    <property type="match status" value="1"/>
</dbReference>
<dbReference type="HOGENOM" id="CLU_141544_2_1_9"/>
<sequence length="121" mass="13787">MFVMTRTMVIEKGNSDKVIARFSQEGAIDQMEGLVDISVMVNRKSQEHEEVVVVIRWESQEAWKNWEKSDAHIQGHKNNRGKQPPSYLLNTTVNMYDAQVVKKGKAFLKISESINYGGLTS</sequence>
<feature type="domain" description="ABM" evidence="1">
    <location>
        <begin position="2"/>
        <end position="95"/>
    </location>
</feature>
<proteinExistence type="predicted"/>
<evidence type="ECO:0000259" key="1">
    <source>
        <dbReference type="PROSITE" id="PS51725"/>
    </source>
</evidence>
<dbReference type="InterPro" id="IPR007138">
    <property type="entry name" value="ABM_dom"/>
</dbReference>
<dbReference type="PATRIC" id="fig|1235795.3.peg.3029"/>
<dbReference type="InterPro" id="IPR011008">
    <property type="entry name" value="Dimeric_a/b-barrel"/>
</dbReference>
<evidence type="ECO:0000313" key="3">
    <source>
        <dbReference type="Proteomes" id="UP000019598"/>
    </source>
</evidence>
<dbReference type="Pfam" id="PF03992">
    <property type="entry name" value="ABM"/>
    <property type="match status" value="1"/>
</dbReference>